<comment type="catalytic activity">
    <reaction evidence="2">
        <text>2 GTP = 3',3'-c-di-GMP + 2 diphosphate</text>
        <dbReference type="Rhea" id="RHEA:24898"/>
        <dbReference type="ChEBI" id="CHEBI:33019"/>
        <dbReference type="ChEBI" id="CHEBI:37565"/>
        <dbReference type="ChEBI" id="CHEBI:58805"/>
        <dbReference type="EC" id="2.7.7.65"/>
    </reaction>
</comment>
<keyword evidence="5" id="KW-0548">Nucleotidyltransferase</keyword>
<dbReference type="EMBL" id="JAIMJA010000012">
    <property type="protein sequence ID" value="MCE2595656.1"/>
    <property type="molecule type" value="Genomic_DNA"/>
</dbReference>
<evidence type="ECO:0000256" key="2">
    <source>
        <dbReference type="ARBA" id="ARBA00034247"/>
    </source>
</evidence>
<sequence length="688" mass="77875">MQIRLPVFAVLLILAVAIAPASFVAVMQYKQTYAAVEKAAQNNLALHARLAGEKLINHISMLSTSLSYLAKDKGQSDIQDTQPRVINNTFRQFTNSYRGVHSLYYMDPQGQIITGIGASVADVQRANFLDQFKRLNGSLNHSGFIHYSNSKLVPNAANPYGVALITPLNDSHDKQTGYLLALVSIDSFSQVLRFVIPEFSVAFYLGDKWIGGDYWNSPDEYSFYDFVVSEQPQGYFNPFEIKVVLAEPSERLAQEVEEVLAPLLSAQIAALSIALFITIIFSRLISKTLGRLYTLIRDFQSDSNAPQRHRFIILEFNQVYQLITEMKRTIGHQVIHLKQKNTELINADALREKYLNRVEELNKELEHKVSQRTAELEHTLRLVEEGNTVLERVILYRRALQNAMSNEDVAILTLENLQLTIDKMQFALYLADGRGNGEVMLQSTSANFDLVAMQEEVNQFGDEAWQQGICSLDNGVPVLRLGSRQQPIGWLAANKMPAIEYSQWLLLFGKELSSFLEIRALTQELDYLANTDSLTGLSNRKAFDDDLESYETQLDAEVGLFIIDVNGLKQVNDNKGHQVGDQLLVKVAELLRYCADGITDKCYRLGGDEYAIILTNEQLEQNQLLYQRLLEEQPRVDFAFDVLGGFDQFSCSIGYASTENTAFSMLYNVADQNMYSVKQAHYRHVRQR</sequence>
<keyword evidence="3" id="KW-0175">Coiled coil</keyword>
<dbReference type="Pfam" id="PF00990">
    <property type="entry name" value="GGDEF"/>
    <property type="match status" value="1"/>
</dbReference>
<dbReference type="GO" id="GO:0052621">
    <property type="term" value="F:diguanylate cyclase activity"/>
    <property type="evidence" value="ECO:0007669"/>
    <property type="project" value="UniProtKB-EC"/>
</dbReference>
<evidence type="ECO:0000259" key="4">
    <source>
        <dbReference type="PROSITE" id="PS50887"/>
    </source>
</evidence>
<dbReference type="Gene3D" id="3.30.70.270">
    <property type="match status" value="1"/>
</dbReference>
<dbReference type="NCBIfam" id="TIGR00254">
    <property type="entry name" value="GGDEF"/>
    <property type="match status" value="1"/>
</dbReference>
<evidence type="ECO:0000313" key="5">
    <source>
        <dbReference type="EMBL" id="MCE2595656.1"/>
    </source>
</evidence>
<dbReference type="PANTHER" id="PTHR45138">
    <property type="entry name" value="REGULATORY COMPONENTS OF SENSORY TRANSDUCTION SYSTEM"/>
    <property type="match status" value="1"/>
</dbReference>
<dbReference type="PANTHER" id="PTHR45138:SF9">
    <property type="entry name" value="DIGUANYLATE CYCLASE DGCM-RELATED"/>
    <property type="match status" value="1"/>
</dbReference>
<accession>A0ABS8WD23</accession>
<dbReference type="Proteomes" id="UP001201273">
    <property type="component" value="Unassembled WGS sequence"/>
</dbReference>
<proteinExistence type="predicted"/>
<gene>
    <name evidence="5" type="ORF">K6Y31_12580</name>
</gene>
<dbReference type="RefSeq" id="WP_233053170.1">
    <property type="nucleotide sequence ID" value="NZ_JAIMJA010000012.1"/>
</dbReference>
<dbReference type="SUPFAM" id="SSF55073">
    <property type="entry name" value="Nucleotide cyclase"/>
    <property type="match status" value="1"/>
</dbReference>
<evidence type="ECO:0000313" key="6">
    <source>
        <dbReference type="Proteomes" id="UP001201273"/>
    </source>
</evidence>
<dbReference type="InterPro" id="IPR050469">
    <property type="entry name" value="Diguanylate_Cyclase"/>
</dbReference>
<protein>
    <recommendedName>
        <fullName evidence="1">diguanylate cyclase</fullName>
        <ecNumber evidence="1">2.7.7.65</ecNumber>
    </recommendedName>
</protein>
<keyword evidence="5" id="KW-0808">Transferase</keyword>
<name>A0ABS8WD23_9GAMM</name>
<dbReference type="InterPro" id="IPR029787">
    <property type="entry name" value="Nucleotide_cyclase"/>
</dbReference>
<dbReference type="EC" id="2.7.7.65" evidence="1"/>
<feature type="domain" description="GGDEF" evidence="4">
    <location>
        <begin position="556"/>
        <end position="688"/>
    </location>
</feature>
<dbReference type="CDD" id="cd01949">
    <property type="entry name" value="GGDEF"/>
    <property type="match status" value="1"/>
</dbReference>
<reference evidence="5 6" key="1">
    <citation type="journal article" date="2022" name="Environ. Microbiol. Rep.">
        <title>Eco-phylogenetic analyses reveal divergent evolution of vitamin B12 metabolism in the marine bacterial family 'Psychromonadaceae'.</title>
        <authorList>
            <person name="Jin X."/>
            <person name="Yang Y."/>
            <person name="Cao H."/>
            <person name="Gao B."/>
            <person name="Zhao Z."/>
        </authorList>
    </citation>
    <scope>NUCLEOTIDE SEQUENCE [LARGE SCALE GENOMIC DNA]</scope>
    <source>
        <strain evidence="5 6">MKS20</strain>
    </source>
</reference>
<evidence type="ECO:0000256" key="3">
    <source>
        <dbReference type="SAM" id="Coils"/>
    </source>
</evidence>
<keyword evidence="6" id="KW-1185">Reference proteome</keyword>
<comment type="caution">
    <text evidence="5">The sequence shown here is derived from an EMBL/GenBank/DDBJ whole genome shotgun (WGS) entry which is preliminary data.</text>
</comment>
<dbReference type="InterPro" id="IPR000160">
    <property type="entry name" value="GGDEF_dom"/>
</dbReference>
<feature type="coiled-coil region" evidence="3">
    <location>
        <begin position="344"/>
        <end position="375"/>
    </location>
</feature>
<organism evidence="5 6">
    <name type="scientific">Motilimonas cestriensis</name>
    <dbReference type="NCBI Taxonomy" id="2742685"/>
    <lineage>
        <taxon>Bacteria</taxon>
        <taxon>Pseudomonadati</taxon>
        <taxon>Pseudomonadota</taxon>
        <taxon>Gammaproteobacteria</taxon>
        <taxon>Alteromonadales</taxon>
        <taxon>Alteromonadales genera incertae sedis</taxon>
        <taxon>Motilimonas</taxon>
    </lineage>
</organism>
<dbReference type="SMART" id="SM00267">
    <property type="entry name" value="GGDEF"/>
    <property type="match status" value="1"/>
</dbReference>
<dbReference type="InterPro" id="IPR043128">
    <property type="entry name" value="Rev_trsase/Diguanyl_cyclase"/>
</dbReference>
<dbReference type="PROSITE" id="PS50887">
    <property type="entry name" value="GGDEF"/>
    <property type="match status" value="1"/>
</dbReference>
<evidence type="ECO:0000256" key="1">
    <source>
        <dbReference type="ARBA" id="ARBA00012528"/>
    </source>
</evidence>